<dbReference type="InterPro" id="IPR032818">
    <property type="entry name" value="DedA-like"/>
</dbReference>
<dbReference type="PANTHER" id="PTHR30353:SF0">
    <property type="entry name" value="TRANSMEMBRANE PROTEIN"/>
    <property type="match status" value="1"/>
</dbReference>
<evidence type="ECO:0000256" key="5">
    <source>
        <dbReference type="ARBA" id="ARBA00022989"/>
    </source>
</evidence>
<dbReference type="RefSeq" id="WP_171738514.1">
    <property type="nucleotide sequence ID" value="NZ_CP053435.1"/>
</dbReference>
<dbReference type="KEGG" id="stae:HNV11_04435"/>
<comment type="subcellular location">
    <subcellularLocation>
        <location evidence="1 7">Cell membrane</location>
        <topology evidence="1 7">Multi-pass membrane protein</topology>
    </subcellularLocation>
</comment>
<evidence type="ECO:0000313" key="10">
    <source>
        <dbReference type="Proteomes" id="UP000502756"/>
    </source>
</evidence>
<dbReference type="GO" id="GO:0005886">
    <property type="term" value="C:plasma membrane"/>
    <property type="evidence" value="ECO:0007669"/>
    <property type="project" value="UniProtKB-SubCell"/>
</dbReference>
<accession>A0A6M5Y5I7</accession>
<gene>
    <name evidence="9" type="ORF">HNV11_04435</name>
</gene>
<dbReference type="Proteomes" id="UP000502756">
    <property type="component" value="Chromosome"/>
</dbReference>
<evidence type="ECO:0000256" key="3">
    <source>
        <dbReference type="ARBA" id="ARBA00022475"/>
    </source>
</evidence>
<reference evidence="9 10" key="1">
    <citation type="submission" date="2020-05" db="EMBL/GenBank/DDBJ databases">
        <title>Genome sequencing of Spirosoma sp. TS118.</title>
        <authorList>
            <person name="Lee J.-H."/>
            <person name="Jeong S."/>
            <person name="Zhao L."/>
            <person name="Jung J.-H."/>
            <person name="Kim M.-K."/>
            <person name="Lim S."/>
        </authorList>
    </citation>
    <scope>NUCLEOTIDE SEQUENCE [LARGE SCALE GENOMIC DNA]</scope>
    <source>
        <strain evidence="9 10">TS118</strain>
    </source>
</reference>
<dbReference type="Pfam" id="PF09335">
    <property type="entry name" value="VTT_dom"/>
    <property type="match status" value="1"/>
</dbReference>
<dbReference type="PANTHER" id="PTHR30353">
    <property type="entry name" value="INNER MEMBRANE PROTEIN DEDA-RELATED"/>
    <property type="match status" value="1"/>
</dbReference>
<evidence type="ECO:0000256" key="6">
    <source>
        <dbReference type="ARBA" id="ARBA00023136"/>
    </source>
</evidence>
<evidence type="ECO:0000256" key="7">
    <source>
        <dbReference type="RuleBase" id="RU367016"/>
    </source>
</evidence>
<feature type="transmembrane region" description="Helical" evidence="7">
    <location>
        <begin position="138"/>
        <end position="161"/>
    </location>
</feature>
<evidence type="ECO:0000256" key="4">
    <source>
        <dbReference type="ARBA" id="ARBA00022692"/>
    </source>
</evidence>
<feature type="domain" description="VTT" evidence="8">
    <location>
        <begin position="31"/>
        <end position="158"/>
    </location>
</feature>
<evidence type="ECO:0000256" key="2">
    <source>
        <dbReference type="ARBA" id="ARBA00010792"/>
    </source>
</evidence>
<evidence type="ECO:0000256" key="1">
    <source>
        <dbReference type="ARBA" id="ARBA00004651"/>
    </source>
</evidence>
<feature type="transmembrane region" description="Helical" evidence="7">
    <location>
        <begin position="173"/>
        <end position="191"/>
    </location>
</feature>
<protein>
    <submittedName>
        <fullName evidence="9">DedA family protein</fullName>
    </submittedName>
</protein>
<name>A0A6M5Y5I7_9BACT</name>
<keyword evidence="5 7" id="KW-1133">Transmembrane helix</keyword>
<dbReference type="AlphaFoldDB" id="A0A6M5Y5I7"/>
<keyword evidence="4 7" id="KW-0812">Transmembrane</keyword>
<keyword evidence="3 7" id="KW-1003">Cell membrane</keyword>
<keyword evidence="6 7" id="KW-0472">Membrane</keyword>
<feature type="transmembrane region" description="Helical" evidence="7">
    <location>
        <begin position="12"/>
        <end position="33"/>
    </location>
</feature>
<keyword evidence="10" id="KW-1185">Reference proteome</keyword>
<feature type="transmembrane region" description="Helical" evidence="7">
    <location>
        <begin position="53"/>
        <end position="74"/>
    </location>
</feature>
<comment type="similarity">
    <text evidence="2 7">Belongs to the DedA family.</text>
</comment>
<proteinExistence type="inferred from homology"/>
<evidence type="ECO:0000313" key="9">
    <source>
        <dbReference type="EMBL" id="QJW88676.1"/>
    </source>
</evidence>
<dbReference type="EMBL" id="CP053435">
    <property type="protein sequence ID" value="QJW88676.1"/>
    <property type="molecule type" value="Genomic_DNA"/>
</dbReference>
<organism evidence="9 10">
    <name type="scientific">Spirosoma taeanense</name>
    <dbReference type="NCBI Taxonomy" id="2735870"/>
    <lineage>
        <taxon>Bacteria</taxon>
        <taxon>Pseudomonadati</taxon>
        <taxon>Bacteroidota</taxon>
        <taxon>Cytophagia</taxon>
        <taxon>Cytophagales</taxon>
        <taxon>Cytophagaceae</taxon>
        <taxon>Spirosoma</taxon>
    </lineage>
</organism>
<dbReference type="InterPro" id="IPR032816">
    <property type="entry name" value="VTT_dom"/>
</dbReference>
<evidence type="ECO:0000259" key="8">
    <source>
        <dbReference type="Pfam" id="PF09335"/>
    </source>
</evidence>
<sequence>MNQEWLETGGTVLMAALVYVETGFLLGLVIPGGETLLFSAGLLCGIDQLRVPVGVLIGVLFVSAVLGDLTGFWIGKKIGGRLEHQPDNFIFKRRYWERAKTYYHAHPHRTLLIGRFLPIIRTFNPLLAAGSGMPVGRFLGLTATGCAAYITALVLAGYWLGQAFPQLGQYVEYIFLGIVGLVIGTLAFKAYQHRKETT</sequence>